<feature type="transmembrane region" description="Helical" evidence="1">
    <location>
        <begin position="324"/>
        <end position="345"/>
    </location>
</feature>
<dbReference type="AlphaFoldDB" id="A0A1X0D518"/>
<name>A0A1X0D518_9MYCO</name>
<sequence length="481" mass="52056">MSDPIASADAVVAEVEPGLSPPAVRRRDAVLVTGPWLAGTTSLVAALRDRLPEHTFVEADELGPAEVPAAVVFVVSAVAPLTESDCALLDLAARHTDLVVGVVSKIDAHRNWRDVLAADRAALAGRAPRYADVSWVGVAAEPDLGKPRLDELVDLLSRQLADPDLERRNRLRAWETRLLALIDRHRADGDGLDRQARVETLRAQRDEVVRARRLARSEHTIALRSQLQQARLQLGYFARNRCTSVRAELAEDASQTGRRGLGDFQSYVRRRADDVVAEVDEGITAHLRDMADGLNLPAPPLPNPPSTPDIAAPPLKSRRLETQLMTILGAGFGLGVALMVTRLFAGLAPGLTLVGLLIGGLVGLVVTVWVVGIRGLLQDRAVLDRWVTEVTNTLRSAVEERVGSRVLAAETALTSELSAREQAESAAAEGRMDEINAELREHALQTARAAAVRDQQLPTLQQALDAVRAELVVDKTHEDVD</sequence>
<protein>
    <submittedName>
        <fullName evidence="2">Uncharacterized protein</fullName>
    </submittedName>
</protein>
<reference evidence="2 3" key="1">
    <citation type="submission" date="2017-02" db="EMBL/GenBank/DDBJ databases">
        <title>The new phylogeny of genus Mycobacterium.</title>
        <authorList>
            <person name="Tortoli E."/>
            <person name="Trovato A."/>
            <person name="Cirillo D.M."/>
        </authorList>
    </citation>
    <scope>NUCLEOTIDE SEQUENCE [LARGE SCALE GENOMIC DNA]</scope>
    <source>
        <strain evidence="2 3">FI-09383</strain>
    </source>
</reference>
<keyword evidence="1" id="KW-0472">Membrane</keyword>
<evidence type="ECO:0000313" key="3">
    <source>
        <dbReference type="Proteomes" id="UP000192772"/>
    </source>
</evidence>
<evidence type="ECO:0000256" key="1">
    <source>
        <dbReference type="SAM" id="Phobius"/>
    </source>
</evidence>
<keyword evidence="1" id="KW-0812">Transmembrane</keyword>
<keyword evidence="1" id="KW-1133">Transmembrane helix</keyword>
<gene>
    <name evidence="2" type="ORF">BST23_07960</name>
</gene>
<dbReference type="EMBL" id="MVHP01000006">
    <property type="protein sequence ID" value="ORA67272.1"/>
    <property type="molecule type" value="Genomic_DNA"/>
</dbReference>
<accession>A0A1X0D518</accession>
<proteinExistence type="predicted"/>
<dbReference type="RefSeq" id="WP_083042747.1">
    <property type="nucleotide sequence ID" value="NZ_MVHP01000006.1"/>
</dbReference>
<dbReference type="STRING" id="81858.BST23_07960"/>
<feature type="transmembrane region" description="Helical" evidence="1">
    <location>
        <begin position="351"/>
        <end position="377"/>
    </location>
</feature>
<comment type="caution">
    <text evidence="2">The sequence shown here is derived from an EMBL/GenBank/DDBJ whole genome shotgun (WGS) entry which is preliminary data.</text>
</comment>
<organism evidence="2 3">
    <name type="scientific">Mycolicibacterium elephantis</name>
    <dbReference type="NCBI Taxonomy" id="81858"/>
    <lineage>
        <taxon>Bacteria</taxon>
        <taxon>Bacillati</taxon>
        <taxon>Actinomycetota</taxon>
        <taxon>Actinomycetes</taxon>
        <taxon>Mycobacteriales</taxon>
        <taxon>Mycobacteriaceae</taxon>
        <taxon>Mycolicibacterium</taxon>
    </lineage>
</organism>
<dbReference type="Proteomes" id="UP000192772">
    <property type="component" value="Unassembled WGS sequence"/>
</dbReference>
<dbReference type="OrthoDB" id="4746525at2"/>
<evidence type="ECO:0000313" key="2">
    <source>
        <dbReference type="EMBL" id="ORA67272.1"/>
    </source>
</evidence>